<comment type="caution">
    <text evidence="6">Lacks conserved residue(s) required for the propagation of feature annotation.</text>
</comment>
<feature type="transmembrane region" description="Helical" evidence="6">
    <location>
        <begin position="485"/>
        <end position="505"/>
    </location>
</feature>
<feature type="transmembrane region" description="Helical" evidence="6">
    <location>
        <begin position="526"/>
        <end position="545"/>
    </location>
</feature>
<proteinExistence type="inferred from homology"/>
<feature type="transmembrane region" description="Helical" evidence="6">
    <location>
        <begin position="427"/>
        <end position="448"/>
    </location>
</feature>
<dbReference type="GO" id="GO:0016020">
    <property type="term" value="C:membrane"/>
    <property type="evidence" value="ECO:0007669"/>
    <property type="project" value="UniProtKB-SubCell"/>
</dbReference>
<comment type="subcellular location">
    <subcellularLocation>
        <location evidence="1">Membrane</location>
        <topology evidence="1">Multi-pass membrane protein</topology>
    </subcellularLocation>
</comment>
<name>A0A4S4DX52_CAMSN</name>
<comment type="similarity">
    <text evidence="2 6">Belongs to the multi antimicrobial extrusion (MATE) (TC 2.A.66.1) family.</text>
</comment>
<accession>A0A4S4DX52</accession>
<evidence type="ECO:0000256" key="4">
    <source>
        <dbReference type="ARBA" id="ARBA00022989"/>
    </source>
</evidence>
<dbReference type="GO" id="GO:0042910">
    <property type="term" value="F:xenobiotic transmembrane transporter activity"/>
    <property type="evidence" value="ECO:0007669"/>
    <property type="project" value="InterPro"/>
</dbReference>
<dbReference type="GO" id="GO:1990961">
    <property type="term" value="P:xenobiotic detoxification by transmembrane export across the plasma membrane"/>
    <property type="evidence" value="ECO:0007669"/>
    <property type="project" value="InterPro"/>
</dbReference>
<dbReference type="InterPro" id="IPR002528">
    <property type="entry name" value="MATE_fam"/>
</dbReference>
<keyword evidence="3 6" id="KW-0812">Transmembrane</keyword>
<dbReference type="PANTHER" id="PTHR11206">
    <property type="entry name" value="MULTIDRUG RESISTANCE PROTEIN"/>
    <property type="match status" value="1"/>
</dbReference>
<dbReference type="AlphaFoldDB" id="A0A4S4DX52"/>
<dbReference type="CDD" id="cd13132">
    <property type="entry name" value="MATE_eukaryotic"/>
    <property type="match status" value="1"/>
</dbReference>
<feature type="transmembrane region" description="Helical" evidence="6">
    <location>
        <begin position="384"/>
        <end position="407"/>
    </location>
</feature>
<evidence type="ECO:0000256" key="6">
    <source>
        <dbReference type="RuleBase" id="RU004914"/>
    </source>
</evidence>
<sequence>MQHLNALRDLEIWNCQGLLYLPNWLGSLRSLSCLEIENCHNLKCLPFLLLVTETFVLSTSLFCSQSIVGHAYSNEKNQIRSLIVSSSFLIKEYLDLSHNQISLSSFLPAPIDADELSQIELYAVSDLGEVILSCSLVTVTYSFGLFNLDLIPLSESASDYSTLVYKGCVKQKLSNPTGVCSQAISTLYASLISQSNAKFFKTTTVCLPSLCLTPAVALPRPAVYLLCASHQHRQHHIDPNSATSRWICCLHTSTSSILAYRSSCTSPWWKCATHWFEERLMEEPLWQKNEERKLVPTSMAFVEELKKVSHIAAPMVVVTMSQYLLRVVPMIMVGHISELYLSSAAIATSVTNVSGYSVVFGMASALETLCGQAYGAGQYRKLGIYTYGAILSLILICIPISLLWVFMVKLLVFFGQDPSISVEAGKYSIWLIPSLFPYAILESLVPYLQTQSLILPMLLCSLVTLSFHMPLCWALVFKFELGTEGAALAIGLSYWVNVILLGIYLKYSPVCEKTRASFSKDVFLSIGEFLCLALPSAGMVCLEWWSFELVILLSGLLSNPELESSVLSICLTTTSLHYLIPYSIGAAASTRVSNELGAGNPQAARLAVCTVMVLAVAEAIIISTILFCCRFVLGYAYSEEKEVVDYVKEMTPLVCFSITMDSLQAVLSGVARGSGWQHVGAYINFGAFYLIGIPVAIVLGFVQHLSGKGIWSGIATGSTVQVILLSSATCLINWQEEVGLQLRQGKGYLIKGRFVADNELIS</sequence>
<dbReference type="Proteomes" id="UP000306102">
    <property type="component" value="Unassembled WGS sequence"/>
</dbReference>
<keyword evidence="4 6" id="KW-1133">Transmembrane helix</keyword>
<dbReference type="NCBIfam" id="TIGR00797">
    <property type="entry name" value="matE"/>
    <property type="match status" value="1"/>
</dbReference>
<dbReference type="Pfam" id="PF01554">
    <property type="entry name" value="MatE"/>
    <property type="match status" value="2"/>
</dbReference>
<dbReference type="Gene3D" id="3.80.10.10">
    <property type="entry name" value="Ribonuclease Inhibitor"/>
    <property type="match status" value="1"/>
</dbReference>
<dbReference type="EMBL" id="SDRB02010172">
    <property type="protein sequence ID" value="THG07226.1"/>
    <property type="molecule type" value="Genomic_DNA"/>
</dbReference>
<feature type="transmembrane region" description="Helical" evidence="6">
    <location>
        <begin position="565"/>
        <end position="585"/>
    </location>
</feature>
<evidence type="ECO:0000256" key="2">
    <source>
        <dbReference type="ARBA" id="ARBA00010199"/>
    </source>
</evidence>
<evidence type="ECO:0000256" key="5">
    <source>
        <dbReference type="ARBA" id="ARBA00023136"/>
    </source>
</evidence>
<keyword evidence="8" id="KW-1185">Reference proteome</keyword>
<evidence type="ECO:0000313" key="8">
    <source>
        <dbReference type="Proteomes" id="UP000306102"/>
    </source>
</evidence>
<dbReference type="InterPro" id="IPR032675">
    <property type="entry name" value="LRR_dom_sf"/>
</dbReference>
<feature type="transmembrane region" description="Helical" evidence="6">
    <location>
        <begin position="339"/>
        <end position="363"/>
    </location>
</feature>
<evidence type="ECO:0000313" key="7">
    <source>
        <dbReference type="EMBL" id="THG07226.1"/>
    </source>
</evidence>
<protein>
    <recommendedName>
        <fullName evidence="6">Protein DETOXIFICATION</fullName>
    </recommendedName>
    <alternativeName>
        <fullName evidence="6">Multidrug and toxic compound extrusion protein</fullName>
    </alternativeName>
</protein>
<evidence type="ECO:0000256" key="1">
    <source>
        <dbReference type="ARBA" id="ARBA00004141"/>
    </source>
</evidence>
<dbReference type="STRING" id="542762.A0A4S4DX52"/>
<comment type="caution">
    <text evidence="7">The sequence shown here is derived from an EMBL/GenBank/DDBJ whole genome shotgun (WGS) entry which is preliminary data.</text>
</comment>
<dbReference type="GO" id="GO:0015297">
    <property type="term" value="F:antiporter activity"/>
    <property type="evidence" value="ECO:0007669"/>
    <property type="project" value="InterPro"/>
</dbReference>
<evidence type="ECO:0000256" key="3">
    <source>
        <dbReference type="ARBA" id="ARBA00022692"/>
    </source>
</evidence>
<feature type="transmembrane region" description="Helical" evidence="6">
    <location>
        <begin position="455"/>
        <end position="479"/>
    </location>
</feature>
<gene>
    <name evidence="7" type="ORF">TEA_016131</name>
</gene>
<keyword evidence="5 6" id="KW-0472">Membrane</keyword>
<organism evidence="7 8">
    <name type="scientific">Camellia sinensis var. sinensis</name>
    <name type="common">China tea</name>
    <dbReference type="NCBI Taxonomy" id="542762"/>
    <lineage>
        <taxon>Eukaryota</taxon>
        <taxon>Viridiplantae</taxon>
        <taxon>Streptophyta</taxon>
        <taxon>Embryophyta</taxon>
        <taxon>Tracheophyta</taxon>
        <taxon>Spermatophyta</taxon>
        <taxon>Magnoliopsida</taxon>
        <taxon>eudicotyledons</taxon>
        <taxon>Gunneridae</taxon>
        <taxon>Pentapetalae</taxon>
        <taxon>asterids</taxon>
        <taxon>Ericales</taxon>
        <taxon>Theaceae</taxon>
        <taxon>Camellia</taxon>
    </lineage>
</organism>
<reference evidence="7 8" key="1">
    <citation type="journal article" date="2018" name="Proc. Natl. Acad. Sci. U.S.A.">
        <title>Draft genome sequence of Camellia sinensis var. sinensis provides insights into the evolution of the tea genome and tea quality.</title>
        <authorList>
            <person name="Wei C."/>
            <person name="Yang H."/>
            <person name="Wang S."/>
            <person name="Zhao J."/>
            <person name="Liu C."/>
            <person name="Gao L."/>
            <person name="Xia E."/>
            <person name="Lu Y."/>
            <person name="Tai Y."/>
            <person name="She G."/>
            <person name="Sun J."/>
            <person name="Cao H."/>
            <person name="Tong W."/>
            <person name="Gao Q."/>
            <person name="Li Y."/>
            <person name="Deng W."/>
            <person name="Jiang X."/>
            <person name="Wang W."/>
            <person name="Chen Q."/>
            <person name="Zhang S."/>
            <person name="Li H."/>
            <person name="Wu J."/>
            <person name="Wang P."/>
            <person name="Li P."/>
            <person name="Shi C."/>
            <person name="Zheng F."/>
            <person name="Jian J."/>
            <person name="Huang B."/>
            <person name="Shan D."/>
            <person name="Shi M."/>
            <person name="Fang C."/>
            <person name="Yue Y."/>
            <person name="Li F."/>
            <person name="Li D."/>
            <person name="Wei S."/>
            <person name="Han B."/>
            <person name="Jiang C."/>
            <person name="Yin Y."/>
            <person name="Xia T."/>
            <person name="Zhang Z."/>
            <person name="Bennetzen J.L."/>
            <person name="Zhao S."/>
            <person name="Wan X."/>
        </authorList>
    </citation>
    <scope>NUCLEOTIDE SEQUENCE [LARGE SCALE GENOMIC DNA]</scope>
    <source>
        <strain evidence="8">cv. Shuchazao</strain>
        <tissue evidence="7">Leaf</tissue>
    </source>
</reference>
<feature type="transmembrane region" description="Helical" evidence="6">
    <location>
        <begin position="682"/>
        <end position="703"/>
    </location>
</feature>
<dbReference type="InterPro" id="IPR045069">
    <property type="entry name" value="MATE_euk"/>
</dbReference>
<feature type="transmembrane region" description="Helical" evidence="6">
    <location>
        <begin position="606"/>
        <end position="638"/>
    </location>
</feature>